<evidence type="ECO:0000313" key="6">
    <source>
        <dbReference type="Proteomes" id="UP001170310"/>
    </source>
</evidence>
<evidence type="ECO:0000313" key="5">
    <source>
        <dbReference type="EMBL" id="MDO6574398.1"/>
    </source>
</evidence>
<name>A0AAW7YSR3_9STAP</name>
<keyword evidence="6" id="KW-1185">Reference proteome</keyword>
<dbReference type="InterPro" id="IPR022770">
    <property type="entry name" value="IucA/IucC-like_C"/>
</dbReference>
<comment type="caution">
    <text evidence="5">The sequence shown here is derived from an EMBL/GenBank/DDBJ whole genome shotgun (WGS) entry which is preliminary data.</text>
</comment>
<dbReference type="RefSeq" id="WP_303521353.1">
    <property type="nucleotide sequence ID" value="NZ_JAUOQO010000007.1"/>
</dbReference>
<organism evidence="5 6">
    <name type="scientific">Staphylococcus pasteuri_A</name>
    <dbReference type="NCBI Taxonomy" id="3062664"/>
    <lineage>
        <taxon>Bacteria</taxon>
        <taxon>Bacillati</taxon>
        <taxon>Bacillota</taxon>
        <taxon>Bacilli</taxon>
        <taxon>Bacillales</taxon>
        <taxon>Staphylococcaceae</taxon>
        <taxon>Staphylococcus</taxon>
    </lineage>
</organism>
<accession>A0AAW7YSR3</accession>
<dbReference type="Pfam" id="PF04183">
    <property type="entry name" value="IucA_IucC"/>
    <property type="match status" value="1"/>
</dbReference>
<proteinExistence type="inferred from homology"/>
<gene>
    <name evidence="5" type="ORF">Q4528_09510</name>
</gene>
<evidence type="ECO:0000259" key="4">
    <source>
        <dbReference type="Pfam" id="PF06276"/>
    </source>
</evidence>
<dbReference type="InterPro" id="IPR037455">
    <property type="entry name" value="LucA/IucC-like"/>
</dbReference>
<dbReference type="PANTHER" id="PTHR34384">
    <property type="entry name" value="L-2,3-DIAMINOPROPANOATE--CITRATE LIGASE"/>
    <property type="match status" value="1"/>
</dbReference>
<comment type="similarity">
    <text evidence="2">Belongs to the IucA/IucC family.</text>
</comment>
<feature type="domain" description="Aerobactin siderophore biosynthesis IucA/IucC N-terminal" evidence="3">
    <location>
        <begin position="195"/>
        <end position="430"/>
    </location>
</feature>
<evidence type="ECO:0000256" key="2">
    <source>
        <dbReference type="ARBA" id="ARBA00007832"/>
    </source>
</evidence>
<evidence type="ECO:0000256" key="1">
    <source>
        <dbReference type="ARBA" id="ARBA00004924"/>
    </source>
</evidence>
<dbReference type="EMBL" id="JAUOQO010000007">
    <property type="protein sequence ID" value="MDO6574398.1"/>
    <property type="molecule type" value="Genomic_DNA"/>
</dbReference>
<comment type="pathway">
    <text evidence="1">Siderophore biosynthesis.</text>
</comment>
<dbReference type="GO" id="GO:0019290">
    <property type="term" value="P:siderophore biosynthetic process"/>
    <property type="evidence" value="ECO:0007669"/>
    <property type="project" value="InterPro"/>
</dbReference>
<dbReference type="InterPro" id="IPR007310">
    <property type="entry name" value="Aerobactin_biosyn_IucA/IucC_N"/>
</dbReference>
<feature type="domain" description="Aerobactin siderophore biosynthesis IucA/IucC-like C-terminal" evidence="4">
    <location>
        <begin position="473"/>
        <end position="640"/>
    </location>
</feature>
<reference evidence="5" key="1">
    <citation type="submission" date="2023-07" db="EMBL/GenBank/DDBJ databases">
        <title>Genome content predicts the carbon catabolic preferences of heterotrophic bacteria.</title>
        <authorList>
            <person name="Gralka M."/>
        </authorList>
    </citation>
    <scope>NUCLEOTIDE SEQUENCE</scope>
    <source>
        <strain evidence="5">E2R20</strain>
    </source>
</reference>
<dbReference type="GO" id="GO:0016881">
    <property type="term" value="F:acid-amino acid ligase activity"/>
    <property type="evidence" value="ECO:0007669"/>
    <property type="project" value="UniProtKB-ARBA"/>
</dbReference>
<dbReference type="PANTHER" id="PTHR34384:SF6">
    <property type="entry name" value="STAPHYLOFERRIN B SYNTHASE"/>
    <property type="match status" value="1"/>
</dbReference>
<protein>
    <submittedName>
        <fullName evidence="5">IucA/IucC family protein</fullName>
    </submittedName>
</protein>
<dbReference type="Gene3D" id="1.10.510.40">
    <property type="match status" value="1"/>
</dbReference>
<dbReference type="Proteomes" id="UP001170310">
    <property type="component" value="Unassembled WGS sequence"/>
</dbReference>
<dbReference type="Pfam" id="PF06276">
    <property type="entry name" value="FhuF"/>
    <property type="match status" value="1"/>
</dbReference>
<evidence type="ECO:0000259" key="3">
    <source>
        <dbReference type="Pfam" id="PF04183"/>
    </source>
</evidence>
<dbReference type="AlphaFoldDB" id="A0AAW7YSR3"/>
<sequence length="652" mass="75334">MNSIKNTNKNNLYMTKDEQDAYDFLSQSHPEWANHFINQIANGRDKVTQRLVTSIHRENLVHGNDHSRILNSDKIESLTCETTNVLEIEFKSAQKLLYAPISGQHAFNRVDVKGPFFYKSNTESDQTFHRVEHPNDILDWILIEAPELNNEASNQFKDDLNNSAANMIFAMSYQSYSMQDESRTLFDIIKSDEDSYLRSEQAVIEGHPLHPGAKLRKGMNSNETFMYSSEFSQPISLKVILIHHRFCNVQSLSMSYNDTIKQLFPSMYQKLQEEMQQHHQLNIDDYQVMIVHPWQYDEVLDRDYHDEIAQQMIIKSQYTLSYYAGLSFRTLMPKAPNSDPHIKLSTNVHITGEIRTLSEQTTHNGPLMTKILNQILNSDATFKPYDSSIVDEIAGIHFYNSHDQDPLQTERSEQLGTLFRTNINNQLKNGIISMIPSSLVSYYPYNTEAPIVSLIKLYQTHYQHTSYESAARAWMKEYSKALLGIVMPLLTKYGIALEAHLQNSIVHFNEDGSLNHLYVRDFEGLRIDKAYLNDMGYSTDDFHEKSRILTNSKTTVFNKAFYSTVQNHLGELVLTVAQSSNVNDLEANIWKDIATIIEQILNDITHISEERISEIKDVMFAKTIDYKCVTTMRLEDEAHEYTYIKVNNPLHV</sequence>